<name>A0A556MIR3_9FLAO</name>
<sequence>METILILIISISFCNLSVAQCPTAGQDSAATYCPNEVFNIANLRSLDADTTGIFINPMGDTMTNTIISLQFPGQYTYFYHISDTNCPVDTAKYIVTILPVSACFWELTENASENNQLIHSNPVSNELVLNDLQFDQLEIIDPAGRIVLIHPSSNNPHIDISKLENGNYLLIVVNNGTRQFQRFIKT</sequence>
<dbReference type="Pfam" id="PF18962">
    <property type="entry name" value="Por_Secre_tail"/>
    <property type="match status" value="1"/>
</dbReference>
<dbReference type="AlphaFoldDB" id="A0A556MIR3"/>
<dbReference type="InterPro" id="IPR026444">
    <property type="entry name" value="Secre_tail"/>
</dbReference>
<accession>A0A556MIR3</accession>
<dbReference type="Proteomes" id="UP000316008">
    <property type="component" value="Unassembled WGS sequence"/>
</dbReference>
<dbReference type="EMBL" id="VLPL01000011">
    <property type="protein sequence ID" value="TSJ39788.1"/>
    <property type="molecule type" value="Genomic_DNA"/>
</dbReference>
<evidence type="ECO:0000256" key="1">
    <source>
        <dbReference type="ARBA" id="ARBA00022729"/>
    </source>
</evidence>
<protein>
    <submittedName>
        <fullName evidence="3">T9SS type A sorting domain-containing protein</fullName>
    </submittedName>
</protein>
<reference evidence="3 4" key="1">
    <citation type="submission" date="2019-07" db="EMBL/GenBank/DDBJ databases">
        <authorList>
            <person name="Huq M.A."/>
        </authorList>
    </citation>
    <scope>NUCLEOTIDE SEQUENCE [LARGE SCALE GENOMIC DNA]</scope>
    <source>
        <strain evidence="3 4">MAH-3</strain>
    </source>
</reference>
<keyword evidence="4" id="KW-1185">Reference proteome</keyword>
<dbReference type="RefSeq" id="WP_144334456.1">
    <property type="nucleotide sequence ID" value="NZ_VLPL01000011.1"/>
</dbReference>
<keyword evidence="1" id="KW-0732">Signal</keyword>
<organism evidence="3 4">
    <name type="scientific">Fluviicola chungangensis</name>
    <dbReference type="NCBI Taxonomy" id="2597671"/>
    <lineage>
        <taxon>Bacteria</taxon>
        <taxon>Pseudomonadati</taxon>
        <taxon>Bacteroidota</taxon>
        <taxon>Flavobacteriia</taxon>
        <taxon>Flavobacteriales</taxon>
        <taxon>Crocinitomicaceae</taxon>
        <taxon>Fluviicola</taxon>
    </lineage>
</organism>
<comment type="caution">
    <text evidence="3">The sequence shown here is derived from an EMBL/GenBank/DDBJ whole genome shotgun (WGS) entry which is preliminary data.</text>
</comment>
<proteinExistence type="predicted"/>
<evidence type="ECO:0000259" key="2">
    <source>
        <dbReference type="Pfam" id="PF18962"/>
    </source>
</evidence>
<feature type="domain" description="Secretion system C-terminal sorting" evidence="2">
    <location>
        <begin position="121"/>
        <end position="184"/>
    </location>
</feature>
<evidence type="ECO:0000313" key="3">
    <source>
        <dbReference type="EMBL" id="TSJ39788.1"/>
    </source>
</evidence>
<dbReference type="OrthoDB" id="5289240at2"/>
<evidence type="ECO:0000313" key="4">
    <source>
        <dbReference type="Proteomes" id="UP000316008"/>
    </source>
</evidence>
<dbReference type="NCBIfam" id="TIGR04183">
    <property type="entry name" value="Por_Secre_tail"/>
    <property type="match status" value="1"/>
</dbReference>
<gene>
    <name evidence="3" type="ORF">FO442_17180</name>
</gene>